<protein>
    <submittedName>
        <fullName evidence="2">Flavoprotein</fullName>
    </submittedName>
</protein>
<keyword evidence="3" id="KW-1185">Reference proteome</keyword>
<comment type="caution">
    <text evidence="2">The sequence shown here is derived from an EMBL/GenBank/DDBJ whole genome shotgun (WGS) entry which is preliminary data.</text>
</comment>
<dbReference type="EMBL" id="JAHLPM010000010">
    <property type="protein sequence ID" value="MBU5438886.1"/>
    <property type="molecule type" value="Genomic_DNA"/>
</dbReference>
<accession>A0ABS6E7J3</accession>
<organism evidence="2 3">
    <name type="scientific">Tissierella simiarum</name>
    <dbReference type="NCBI Taxonomy" id="2841534"/>
    <lineage>
        <taxon>Bacteria</taxon>
        <taxon>Bacillati</taxon>
        <taxon>Bacillota</taxon>
        <taxon>Tissierellia</taxon>
        <taxon>Tissierellales</taxon>
        <taxon>Tissierellaceae</taxon>
        <taxon>Tissierella</taxon>
    </lineage>
</organism>
<reference evidence="2 3" key="1">
    <citation type="submission" date="2021-06" db="EMBL/GenBank/DDBJ databases">
        <authorList>
            <person name="Sun Q."/>
            <person name="Li D."/>
        </authorList>
    </citation>
    <scope>NUCLEOTIDE SEQUENCE [LARGE SCALE GENOMIC DNA]</scope>
    <source>
        <strain evidence="2 3">MSJ-40</strain>
    </source>
</reference>
<evidence type="ECO:0000259" key="1">
    <source>
        <dbReference type="Pfam" id="PF02441"/>
    </source>
</evidence>
<dbReference type="RefSeq" id="WP_216520336.1">
    <property type="nucleotide sequence ID" value="NZ_JAHLPM010000010.1"/>
</dbReference>
<dbReference type="Proteomes" id="UP000749471">
    <property type="component" value="Unassembled WGS sequence"/>
</dbReference>
<evidence type="ECO:0000313" key="3">
    <source>
        <dbReference type="Proteomes" id="UP000749471"/>
    </source>
</evidence>
<evidence type="ECO:0000313" key="2">
    <source>
        <dbReference type="EMBL" id="MBU5438886.1"/>
    </source>
</evidence>
<name>A0ABS6E7J3_9FIRM</name>
<gene>
    <name evidence="2" type="ORF">KQI42_12735</name>
</gene>
<dbReference type="Pfam" id="PF02441">
    <property type="entry name" value="Flavoprotein"/>
    <property type="match status" value="1"/>
</dbReference>
<sequence length="256" mass="29450">MDEHKLKQIIEKLLCDYYEKKALVILTGGTSYSNEILEILMQYDNVKYEYIISENALKIEEIKEWRKIGEKIEGDKQIYESIKKAECVIIPLLTRNTLAKISVGIADNETTTAIQLALMMGKPAIAIDASWNPETEFAKLMRLNTNEAYNKMLFDHKSKAEKLGMSFVSVYDFEIEVNKYLYKGIKNKEIQEKDIKSTECSKEHTDVNIIDEKNIDSFITYGDISGKGTIYLSKNSRLTDLAKEYISQNRVKVIEV</sequence>
<feature type="domain" description="Flavoprotein" evidence="1">
    <location>
        <begin position="20"/>
        <end position="125"/>
    </location>
</feature>
<proteinExistence type="predicted"/>
<dbReference type="InterPro" id="IPR003382">
    <property type="entry name" value="Flavoprotein"/>
</dbReference>